<organism evidence="1 2">
    <name type="scientific">Ophiocordyceps unilateralis</name>
    <name type="common">Zombie-ant fungus</name>
    <name type="synonym">Torrubia unilateralis</name>
    <dbReference type="NCBI Taxonomy" id="268505"/>
    <lineage>
        <taxon>Eukaryota</taxon>
        <taxon>Fungi</taxon>
        <taxon>Dikarya</taxon>
        <taxon>Ascomycota</taxon>
        <taxon>Pezizomycotina</taxon>
        <taxon>Sordariomycetes</taxon>
        <taxon>Hypocreomycetidae</taxon>
        <taxon>Hypocreales</taxon>
        <taxon>Ophiocordycipitaceae</taxon>
        <taxon>Ophiocordyceps</taxon>
    </lineage>
</organism>
<dbReference type="SUPFAM" id="SSF51735">
    <property type="entry name" value="NAD(P)-binding Rossmann-fold domains"/>
    <property type="match status" value="1"/>
</dbReference>
<evidence type="ECO:0008006" key="3">
    <source>
        <dbReference type="Google" id="ProtNLM"/>
    </source>
</evidence>
<dbReference type="STRING" id="268505.A0A2A9PNK5"/>
<dbReference type="EMBL" id="LAZP02000022">
    <property type="protein sequence ID" value="PFH62641.1"/>
    <property type="molecule type" value="Genomic_DNA"/>
</dbReference>
<dbReference type="InterPro" id="IPR036291">
    <property type="entry name" value="NAD(P)-bd_dom_sf"/>
</dbReference>
<evidence type="ECO:0000313" key="2">
    <source>
        <dbReference type="Proteomes" id="UP000037136"/>
    </source>
</evidence>
<proteinExistence type="predicted"/>
<sequence>MKLIVAGGTGFVATEVIRQALSHPAISSVIALSRRETPVPPGSPPGKFKSVVCSDFDNYPDGVKRELAGSDACIWTIAVTPAKLFSASWEQTCRICRDYAITGVKTLSQLPRSETGRPFRFIYISGSHAVRDPAKKPWVLGDYCIMRGDIESRVLGYARESQGALQVVVVKPGLIQVPESTGPLMRALQLFGCTLIGLPQVTIADTAAALLDQAVNGIAQETLDNDEVARIGQKALTAQEEKVS</sequence>
<keyword evidence="2" id="KW-1185">Reference proteome</keyword>
<reference evidence="1 2" key="2">
    <citation type="journal article" date="2017" name="Sci. Rep.">
        <title>Ant-infecting Ophiocordyceps genomes reveal a high diversity of potential behavioral manipulation genes and a possible major role for enterotoxins.</title>
        <authorList>
            <person name="de Bekker C."/>
            <person name="Ohm R.A."/>
            <person name="Evans H.C."/>
            <person name="Brachmann A."/>
            <person name="Hughes D.P."/>
        </authorList>
    </citation>
    <scope>NUCLEOTIDE SEQUENCE [LARGE SCALE GENOMIC DNA]</scope>
    <source>
        <strain evidence="1 2">SC16a</strain>
    </source>
</reference>
<dbReference type="Proteomes" id="UP000037136">
    <property type="component" value="Unassembled WGS sequence"/>
</dbReference>
<accession>A0A2A9PNK5</accession>
<gene>
    <name evidence="1" type="ORF">XA68_12715</name>
</gene>
<dbReference type="PANTHER" id="PTHR14097:SF9">
    <property type="entry name" value="EPIMERASE, PUTATIVE (AFU_ORTHOLOGUE AFUA_8G07320)-RELATED"/>
    <property type="match status" value="1"/>
</dbReference>
<protein>
    <recommendedName>
        <fullName evidence="3">NAD(P)-binding domain-containing protein</fullName>
    </recommendedName>
</protein>
<evidence type="ECO:0000313" key="1">
    <source>
        <dbReference type="EMBL" id="PFH62641.1"/>
    </source>
</evidence>
<name>A0A2A9PNK5_OPHUN</name>
<dbReference type="AlphaFoldDB" id="A0A2A9PNK5"/>
<dbReference type="Gene3D" id="3.40.50.720">
    <property type="entry name" value="NAD(P)-binding Rossmann-like Domain"/>
    <property type="match status" value="1"/>
</dbReference>
<reference evidence="1 2" key="1">
    <citation type="journal article" date="2015" name="BMC Genomics">
        <title>Gene expression during zombie ant biting behavior reflects the complexity underlying fungal parasitic behavioral manipulation.</title>
        <authorList>
            <person name="de Bekker C."/>
            <person name="Ohm R.A."/>
            <person name="Loreto R.G."/>
            <person name="Sebastian A."/>
            <person name="Albert I."/>
            <person name="Merrow M."/>
            <person name="Brachmann A."/>
            <person name="Hughes D.P."/>
        </authorList>
    </citation>
    <scope>NUCLEOTIDE SEQUENCE [LARGE SCALE GENOMIC DNA]</scope>
    <source>
        <strain evidence="1 2">SC16a</strain>
    </source>
</reference>
<dbReference type="OrthoDB" id="3535423at2759"/>
<comment type="caution">
    <text evidence="1">The sequence shown here is derived from an EMBL/GenBank/DDBJ whole genome shotgun (WGS) entry which is preliminary data.</text>
</comment>
<dbReference type="PANTHER" id="PTHR14097">
    <property type="entry name" value="OXIDOREDUCTASE HTATIP2"/>
    <property type="match status" value="1"/>
</dbReference>